<sequence>MCGLRTRRGTGKLVPAEIRSKEHIPEVRILQAGKSRRTRKDSDMLRTTLMECAKVAGQLKNTIGEEVSQTARQTSKWIYILRFRLLRR</sequence>
<comment type="caution">
    <text evidence="1">The sequence shown here is derived from an EMBL/GenBank/DDBJ whole genome shotgun (WGS) entry which is preliminary data.</text>
</comment>
<proteinExistence type="predicted"/>
<keyword evidence="2" id="KW-1185">Reference proteome</keyword>
<gene>
    <name evidence="1" type="ORF">E4K67_28875</name>
</gene>
<dbReference type="EMBL" id="SPQQ01000029">
    <property type="protein sequence ID" value="TGE34791.1"/>
    <property type="molecule type" value="Genomic_DNA"/>
</dbReference>
<evidence type="ECO:0000313" key="1">
    <source>
        <dbReference type="EMBL" id="TGE34791.1"/>
    </source>
</evidence>
<reference evidence="1 2" key="1">
    <citation type="submission" date="2019-03" db="EMBL/GenBank/DDBJ databases">
        <title>Draft Genome Sequence of Desulfosporosinus fructosivorans Strain 63.6F, Isolated from Marine Sediment in the Baltic Sea.</title>
        <authorList>
            <person name="Hausmann B."/>
            <person name="Vandieken V."/>
            <person name="Pjevac P."/>
            <person name="Schreck K."/>
            <person name="Herbold C.W."/>
            <person name="Loy A."/>
        </authorList>
    </citation>
    <scope>NUCLEOTIDE SEQUENCE [LARGE SCALE GENOMIC DNA]</scope>
    <source>
        <strain evidence="1 2">63.6F</strain>
    </source>
</reference>
<organism evidence="1 2">
    <name type="scientific">Desulfosporosinus fructosivorans</name>
    <dbReference type="NCBI Taxonomy" id="2018669"/>
    <lineage>
        <taxon>Bacteria</taxon>
        <taxon>Bacillati</taxon>
        <taxon>Bacillota</taxon>
        <taxon>Clostridia</taxon>
        <taxon>Eubacteriales</taxon>
        <taxon>Desulfitobacteriaceae</taxon>
        <taxon>Desulfosporosinus</taxon>
    </lineage>
</organism>
<dbReference type="Proteomes" id="UP000298460">
    <property type="component" value="Unassembled WGS sequence"/>
</dbReference>
<dbReference type="AlphaFoldDB" id="A0A4Z0QVE6"/>
<accession>A0A4Z0QVE6</accession>
<evidence type="ECO:0000313" key="2">
    <source>
        <dbReference type="Proteomes" id="UP000298460"/>
    </source>
</evidence>
<name>A0A4Z0QVE6_9FIRM</name>
<protein>
    <submittedName>
        <fullName evidence="1">Uncharacterized protein</fullName>
    </submittedName>
</protein>